<gene>
    <name evidence="1" type="ORF">QE152_g32502</name>
</gene>
<dbReference type="EMBL" id="JASPKY010000478">
    <property type="protein sequence ID" value="KAK9695532.1"/>
    <property type="molecule type" value="Genomic_DNA"/>
</dbReference>
<reference evidence="1 2" key="1">
    <citation type="journal article" date="2024" name="BMC Genomics">
        <title>De novo assembly and annotation of Popillia japonica's genome with initial clues to its potential as an invasive pest.</title>
        <authorList>
            <person name="Cucini C."/>
            <person name="Boschi S."/>
            <person name="Funari R."/>
            <person name="Cardaioli E."/>
            <person name="Iannotti N."/>
            <person name="Marturano G."/>
            <person name="Paoli F."/>
            <person name="Bruttini M."/>
            <person name="Carapelli A."/>
            <person name="Frati F."/>
            <person name="Nardi F."/>
        </authorList>
    </citation>
    <scope>NUCLEOTIDE SEQUENCE [LARGE SCALE GENOMIC DNA]</scope>
    <source>
        <strain evidence="1">DMR45628</strain>
    </source>
</reference>
<accession>A0AAW1IYV4</accession>
<dbReference type="Proteomes" id="UP001458880">
    <property type="component" value="Unassembled WGS sequence"/>
</dbReference>
<name>A0AAW1IYV4_POPJA</name>
<evidence type="ECO:0000313" key="2">
    <source>
        <dbReference type="Proteomes" id="UP001458880"/>
    </source>
</evidence>
<keyword evidence="2" id="KW-1185">Reference proteome</keyword>
<protein>
    <submittedName>
        <fullName evidence="1">Uncharacterized protein</fullName>
    </submittedName>
</protein>
<dbReference type="AlphaFoldDB" id="A0AAW1IYV4"/>
<evidence type="ECO:0000313" key="1">
    <source>
        <dbReference type="EMBL" id="KAK9695532.1"/>
    </source>
</evidence>
<sequence>MDQSRLRENASWHFKLQKSKRIIISKTANGSVEVKGEPYYNSDVSVFSGICKRGKKIAVFSGICKRGKKIAQMKPKQLDVGCKRGNKIAQMKCKRGKKIAQMKPKQLDVGRPVKPDKIKSISSLLTLHYDLNWQENPQLSFFKNAFQQGNVEDVNREPSRMLFNKAM</sequence>
<comment type="caution">
    <text evidence="1">The sequence shown here is derived from an EMBL/GenBank/DDBJ whole genome shotgun (WGS) entry which is preliminary data.</text>
</comment>
<proteinExistence type="predicted"/>
<organism evidence="1 2">
    <name type="scientific">Popillia japonica</name>
    <name type="common">Japanese beetle</name>
    <dbReference type="NCBI Taxonomy" id="7064"/>
    <lineage>
        <taxon>Eukaryota</taxon>
        <taxon>Metazoa</taxon>
        <taxon>Ecdysozoa</taxon>
        <taxon>Arthropoda</taxon>
        <taxon>Hexapoda</taxon>
        <taxon>Insecta</taxon>
        <taxon>Pterygota</taxon>
        <taxon>Neoptera</taxon>
        <taxon>Endopterygota</taxon>
        <taxon>Coleoptera</taxon>
        <taxon>Polyphaga</taxon>
        <taxon>Scarabaeiformia</taxon>
        <taxon>Scarabaeidae</taxon>
        <taxon>Rutelinae</taxon>
        <taxon>Popillia</taxon>
    </lineage>
</organism>